<dbReference type="EMBL" id="JAUSRR010000001">
    <property type="protein sequence ID" value="MDP9921302.1"/>
    <property type="molecule type" value="Genomic_DNA"/>
</dbReference>
<dbReference type="Proteomes" id="UP001244295">
    <property type="component" value="Unassembled WGS sequence"/>
</dbReference>
<sequence>MSVLKSSSAVVAQPSFRFRCLASLCALFMLSGCGDEPGTKPKADGTKAAKTATHLHDRHSAYAGSPSDWSAFMDCWRKASFELNSTKPEAAKSGGHLTVLGKQALGGRPAPTEAELRVGLARLEARLKTELPKSYKDFWVAYKSQALAPSAFNPQNRSRFVGMLELDDVGLFKDLEPDYWAIKQAVPIHSDDSEYFVYGVAQDSVSGRTSDHARAILIGKYDDDSTALILLHPHVRTSDGEMQASLNQHAGEFRAPSFAELMRQLSILETVDVAHVPPYPQKTLAGRCAERLPMTNVWWE</sequence>
<name>A0AAW8DPU8_9BURK</name>
<reference evidence="1" key="1">
    <citation type="submission" date="2023-07" db="EMBL/GenBank/DDBJ databases">
        <title>Sorghum-associated microbial communities from plants grown in Nebraska, USA.</title>
        <authorList>
            <person name="Schachtman D."/>
        </authorList>
    </citation>
    <scope>NUCLEOTIDE SEQUENCE</scope>
    <source>
        <strain evidence="1">DS2795</strain>
    </source>
</reference>
<dbReference type="RefSeq" id="WP_307635560.1">
    <property type="nucleotide sequence ID" value="NZ_JAUSRR010000001.1"/>
</dbReference>
<comment type="caution">
    <text evidence="1">The sequence shown here is derived from an EMBL/GenBank/DDBJ whole genome shotgun (WGS) entry which is preliminary data.</text>
</comment>
<evidence type="ECO:0000313" key="1">
    <source>
        <dbReference type="EMBL" id="MDP9921302.1"/>
    </source>
</evidence>
<organism evidence="1 2">
    <name type="scientific">Variovorax boronicumulans</name>
    <dbReference type="NCBI Taxonomy" id="436515"/>
    <lineage>
        <taxon>Bacteria</taxon>
        <taxon>Pseudomonadati</taxon>
        <taxon>Pseudomonadota</taxon>
        <taxon>Betaproteobacteria</taxon>
        <taxon>Burkholderiales</taxon>
        <taxon>Comamonadaceae</taxon>
        <taxon>Variovorax</taxon>
    </lineage>
</organism>
<proteinExistence type="predicted"/>
<dbReference type="PROSITE" id="PS51257">
    <property type="entry name" value="PROKAR_LIPOPROTEIN"/>
    <property type="match status" value="1"/>
</dbReference>
<dbReference type="SUPFAM" id="SSF160631">
    <property type="entry name" value="SMI1/KNR4-like"/>
    <property type="match status" value="1"/>
</dbReference>
<protein>
    <recommendedName>
        <fullName evidence="3">SMI1/KNR4 family protein</fullName>
    </recommendedName>
</protein>
<evidence type="ECO:0008006" key="3">
    <source>
        <dbReference type="Google" id="ProtNLM"/>
    </source>
</evidence>
<gene>
    <name evidence="1" type="ORF">J2W25_000307</name>
</gene>
<accession>A0AAW8DPU8</accession>
<dbReference type="AlphaFoldDB" id="A0AAW8DPU8"/>
<evidence type="ECO:0000313" key="2">
    <source>
        <dbReference type="Proteomes" id="UP001244295"/>
    </source>
</evidence>
<dbReference type="InterPro" id="IPR037883">
    <property type="entry name" value="Knr4/Smi1-like_sf"/>
</dbReference>